<name>A0A7W9LLN9_9ACTN</name>
<reference evidence="3 4" key="1">
    <citation type="submission" date="2020-08" db="EMBL/GenBank/DDBJ databases">
        <title>Sequencing the genomes of 1000 actinobacteria strains.</title>
        <authorList>
            <person name="Klenk H.-P."/>
        </authorList>
    </citation>
    <scope>NUCLEOTIDE SEQUENCE [LARGE SCALE GENOMIC DNA]</scope>
    <source>
        <strain evidence="3 4">DSM 102122</strain>
    </source>
</reference>
<gene>
    <name evidence="3" type="ORF">HD601_002867</name>
</gene>
<proteinExistence type="predicted"/>
<feature type="chain" id="PRO_5038357931" description="Heavy-metal-associated domain-containing protein" evidence="2">
    <location>
        <begin position="22"/>
        <end position="319"/>
    </location>
</feature>
<dbReference type="Proteomes" id="UP000542813">
    <property type="component" value="Unassembled WGS sequence"/>
</dbReference>
<evidence type="ECO:0000313" key="3">
    <source>
        <dbReference type="EMBL" id="MBB5788292.1"/>
    </source>
</evidence>
<evidence type="ECO:0000256" key="1">
    <source>
        <dbReference type="SAM" id="MobiDB-lite"/>
    </source>
</evidence>
<evidence type="ECO:0008006" key="5">
    <source>
        <dbReference type="Google" id="ProtNLM"/>
    </source>
</evidence>
<comment type="caution">
    <text evidence="3">The sequence shown here is derived from an EMBL/GenBank/DDBJ whole genome shotgun (WGS) entry which is preliminary data.</text>
</comment>
<evidence type="ECO:0000256" key="2">
    <source>
        <dbReference type="SAM" id="SignalP"/>
    </source>
</evidence>
<keyword evidence="2" id="KW-0732">Signal</keyword>
<feature type="signal peptide" evidence="2">
    <location>
        <begin position="1"/>
        <end position="21"/>
    </location>
</feature>
<dbReference type="AlphaFoldDB" id="A0A7W9LLN9"/>
<feature type="compositionally biased region" description="Gly residues" evidence="1">
    <location>
        <begin position="71"/>
        <end position="85"/>
    </location>
</feature>
<accession>A0A7W9LLN9</accession>
<dbReference type="EMBL" id="JACHMM010000001">
    <property type="protein sequence ID" value="MBB5788292.1"/>
    <property type="molecule type" value="Genomic_DNA"/>
</dbReference>
<dbReference type="RefSeq" id="WP_184822873.1">
    <property type="nucleotide sequence ID" value="NZ_JACHMM010000001.1"/>
</dbReference>
<organism evidence="3 4">
    <name type="scientific">Jiangella mangrovi</name>
    <dbReference type="NCBI Taxonomy" id="1524084"/>
    <lineage>
        <taxon>Bacteria</taxon>
        <taxon>Bacillati</taxon>
        <taxon>Actinomycetota</taxon>
        <taxon>Actinomycetes</taxon>
        <taxon>Jiangellales</taxon>
        <taxon>Jiangellaceae</taxon>
        <taxon>Jiangella</taxon>
    </lineage>
</organism>
<feature type="region of interest" description="Disordered" evidence="1">
    <location>
        <begin position="34"/>
        <end position="86"/>
    </location>
</feature>
<evidence type="ECO:0000313" key="4">
    <source>
        <dbReference type="Proteomes" id="UP000542813"/>
    </source>
</evidence>
<sequence length="319" mass="32915">MNTPAKLGVYALCLAGAFGLAAGVGSIVGPIGDDETAPAAAESQQESQEDGMAGHGDEPAGDAAEEEGGHGESGGSSGDGAGHLPGGLMVSDQGYTFALTADTLPAGPAQPLSFTIEGPDGAVTEYDVEHEQELHLIAVRRDFTGYQHVHPTRGADGTWSIPLDLTPGEWKVFADFSTHGTALTLGTDLSVPGDYRPEPLPEPTTTAEVDGYTVTLDGHLDAGVGSDVTVSVSRDGVPVTDLEPYLGAYGHLVALRDDDLAYLHVHPEGEPGDGVTQPGPGVAFTVTPASGGVHRLFFDFQHDGVVRTAEFTIVAEEHP</sequence>
<protein>
    <recommendedName>
        <fullName evidence="5">Heavy-metal-associated domain-containing protein</fullName>
    </recommendedName>
</protein>
<keyword evidence="4" id="KW-1185">Reference proteome</keyword>